<dbReference type="EMBL" id="JAPWGM010000009">
    <property type="protein sequence ID" value="MCZ4245922.1"/>
    <property type="molecule type" value="Genomic_DNA"/>
</dbReference>
<name>A0ABT4LDC0_9SPHI</name>
<evidence type="ECO:0000313" key="2">
    <source>
        <dbReference type="EMBL" id="MCZ4245922.1"/>
    </source>
</evidence>
<keyword evidence="1" id="KW-0812">Transmembrane</keyword>
<organism evidence="2 3">
    <name type="scientific">Pedobacter punctiformis</name>
    <dbReference type="NCBI Taxonomy" id="3004097"/>
    <lineage>
        <taxon>Bacteria</taxon>
        <taxon>Pseudomonadati</taxon>
        <taxon>Bacteroidota</taxon>
        <taxon>Sphingobacteriia</taxon>
        <taxon>Sphingobacteriales</taxon>
        <taxon>Sphingobacteriaceae</taxon>
        <taxon>Pedobacter</taxon>
    </lineage>
</organism>
<feature type="transmembrane region" description="Helical" evidence="1">
    <location>
        <begin position="42"/>
        <end position="60"/>
    </location>
</feature>
<proteinExistence type="predicted"/>
<keyword evidence="1" id="KW-0472">Membrane</keyword>
<feature type="transmembrane region" description="Helical" evidence="1">
    <location>
        <begin position="12"/>
        <end position="30"/>
    </location>
</feature>
<dbReference type="Proteomes" id="UP001144347">
    <property type="component" value="Unassembled WGS sequence"/>
</dbReference>
<comment type="caution">
    <text evidence="2">The sequence shown here is derived from an EMBL/GenBank/DDBJ whole genome shotgun (WGS) entry which is preliminary data.</text>
</comment>
<sequence>MIFRIVDRKKFLLTVLPILGLIAYVVIKYADIDWITLNSMRTKLFGFALLIVCLAIITFLSKKFGVDYEFQINNGQLFITKDRSHHITLPLNELVMLKVFENNKIYFVRMFDASGRNFFTFNNSYTQIPLTNVISFFNAHINLITCNEEYPKMGGRKVDYINKTYL</sequence>
<gene>
    <name evidence="2" type="ORF">O0955_18060</name>
</gene>
<accession>A0ABT4LDC0</accession>
<evidence type="ECO:0000256" key="1">
    <source>
        <dbReference type="SAM" id="Phobius"/>
    </source>
</evidence>
<evidence type="ECO:0000313" key="3">
    <source>
        <dbReference type="Proteomes" id="UP001144347"/>
    </source>
</evidence>
<protein>
    <submittedName>
        <fullName evidence="2">Uncharacterized protein</fullName>
    </submittedName>
</protein>
<reference evidence="2" key="1">
    <citation type="submission" date="2022-12" db="EMBL/GenBank/DDBJ databases">
        <title>Genome sequence of HCMS5-2.</title>
        <authorList>
            <person name="Woo H."/>
        </authorList>
    </citation>
    <scope>NUCLEOTIDE SEQUENCE</scope>
    <source>
        <strain evidence="2">HCMS5-2</strain>
    </source>
</reference>
<keyword evidence="3" id="KW-1185">Reference proteome</keyword>
<keyword evidence="1" id="KW-1133">Transmembrane helix</keyword>
<dbReference type="RefSeq" id="WP_269428963.1">
    <property type="nucleotide sequence ID" value="NZ_JAPWGM010000009.1"/>
</dbReference>